<evidence type="ECO:0000313" key="2">
    <source>
        <dbReference type="Proteomes" id="UP000228979"/>
    </source>
</evidence>
<accession>A0ABX4MG82</accession>
<keyword evidence="2" id="KW-1185">Reference proteome</keyword>
<proteinExistence type="predicted"/>
<gene>
    <name evidence="1" type="primary">cobB1</name>
    <name evidence="1" type="ORF">trycra_136</name>
</gene>
<organism evidence="1 2">
    <name type="scientific">Candidatus Hodgkinia cicadicola</name>
    <dbReference type="NCBI Taxonomy" id="573658"/>
    <lineage>
        <taxon>Bacteria</taxon>
        <taxon>Pseudomonadati</taxon>
        <taxon>Pseudomonadota</taxon>
        <taxon>Alphaproteobacteria</taxon>
        <taxon>Hyphomicrobiales</taxon>
        <taxon>Candidatus Hodgkinia</taxon>
    </lineage>
</organism>
<dbReference type="GO" id="GO:0043802">
    <property type="term" value="F:hydrogenobyrinic acid a,c-diamide synthase (glutamine-hydrolysing) activity"/>
    <property type="evidence" value="ECO:0007669"/>
    <property type="project" value="UniProtKB-EC"/>
</dbReference>
<comment type="caution">
    <text evidence="1">The sequence shown here is derived from an EMBL/GenBank/DDBJ whole genome shotgun (WGS) entry which is preliminary data.</text>
</comment>
<dbReference type="EC" id="6.3.5.9" evidence="1"/>
<evidence type="ECO:0000313" key="1">
    <source>
        <dbReference type="EMBL" id="PIM95667.1"/>
    </source>
</evidence>
<name>A0ABX4MG82_9HYPH</name>
<protein>
    <submittedName>
        <fullName evidence="1">Hydrogenobyrinate a,c-diamide synthase</fullName>
        <ecNumber evidence="1">6.3.5.9</ecNumber>
    </submittedName>
</protein>
<keyword evidence="1" id="KW-0436">Ligase</keyword>
<dbReference type="Proteomes" id="UP000228979">
    <property type="component" value="Unassembled WGS sequence"/>
</dbReference>
<dbReference type="EMBL" id="NXGP01000074">
    <property type="protein sequence ID" value="PIM95667.1"/>
    <property type="molecule type" value="Genomic_DNA"/>
</dbReference>
<sequence>MFVLCDLKSSEGKIQLTCGLAFIFYSIKLRIETCKIGPDYIDVINIGQISNNPTINLLVYLNYKIATWFLWIERMGLIEDNMWLLNGISHAYTINTCVLLSYNKNKFLLILNCKSNQQTNICIASALWSLSLGLILNNITSYKHEGSLLLELKSFRSSLIYGLLYKNIILSIGNRYLGLIRFAETDLNTKDYLTLLIKQTFNQCNIKWITSTK</sequence>
<reference evidence="1" key="1">
    <citation type="submission" date="2017-09" db="EMBL/GenBank/DDBJ databases">
        <authorList>
            <person name="Campbell M.A."/>
            <person name="Lukasik P."/>
            <person name="Simon C."/>
            <person name="McCutcheon J.P."/>
        </authorList>
    </citation>
    <scope>NUCLEOTIDE SEQUENCE [LARGE SCALE GENOMIC DNA]</scope>
    <source>
        <strain evidence="1">TRYCRA</strain>
    </source>
</reference>